<sequence>MAETTTPRGRPRAFDRDAALAAAVRLFWERGYEAVSLSDLTAAMGIRTGSLYAAFGDKKKLFTEAVQAYRRTPHGDFIGRALAEEPTARGAFERILTQAARHYADPAHPAGCLVISAATNIAPADAEIQELLRGLRNANLAALEERLRTARAEGELPPGTEVGALARYYAAVLQGMSQQARDGADAPALAAVARTAMACWPRG</sequence>
<dbReference type="RefSeq" id="WP_184388209.1">
    <property type="nucleotide sequence ID" value="NZ_BAAAJD010000056.1"/>
</dbReference>
<keyword evidence="3" id="KW-0804">Transcription</keyword>
<evidence type="ECO:0000259" key="5">
    <source>
        <dbReference type="PROSITE" id="PS50977"/>
    </source>
</evidence>
<evidence type="ECO:0000256" key="1">
    <source>
        <dbReference type="ARBA" id="ARBA00023015"/>
    </source>
</evidence>
<dbReference type="EMBL" id="JACHDB010000001">
    <property type="protein sequence ID" value="MBB5430372.1"/>
    <property type="molecule type" value="Genomic_DNA"/>
</dbReference>
<name>A0A7W8QH63_9ACTN</name>
<dbReference type="InterPro" id="IPR001647">
    <property type="entry name" value="HTH_TetR"/>
</dbReference>
<dbReference type="Pfam" id="PF00440">
    <property type="entry name" value="TetR_N"/>
    <property type="match status" value="1"/>
</dbReference>
<dbReference type="Gene3D" id="1.10.10.60">
    <property type="entry name" value="Homeodomain-like"/>
    <property type="match status" value="1"/>
</dbReference>
<dbReference type="AlphaFoldDB" id="A0A7W8QH63"/>
<dbReference type="PANTHER" id="PTHR47506:SF1">
    <property type="entry name" value="HTH-TYPE TRANSCRIPTIONAL REGULATOR YJDC"/>
    <property type="match status" value="1"/>
</dbReference>
<dbReference type="PANTHER" id="PTHR47506">
    <property type="entry name" value="TRANSCRIPTIONAL REGULATORY PROTEIN"/>
    <property type="match status" value="1"/>
</dbReference>
<dbReference type="Pfam" id="PF16925">
    <property type="entry name" value="TetR_C_13"/>
    <property type="match status" value="1"/>
</dbReference>
<feature type="domain" description="HTH tetR-type" evidence="5">
    <location>
        <begin position="13"/>
        <end position="73"/>
    </location>
</feature>
<keyword evidence="7" id="KW-1185">Reference proteome</keyword>
<evidence type="ECO:0000256" key="3">
    <source>
        <dbReference type="ARBA" id="ARBA00023163"/>
    </source>
</evidence>
<evidence type="ECO:0000313" key="7">
    <source>
        <dbReference type="Proteomes" id="UP000572635"/>
    </source>
</evidence>
<organism evidence="6 7">
    <name type="scientific">Nocardiopsis composta</name>
    <dbReference type="NCBI Taxonomy" id="157465"/>
    <lineage>
        <taxon>Bacteria</taxon>
        <taxon>Bacillati</taxon>
        <taxon>Actinomycetota</taxon>
        <taxon>Actinomycetes</taxon>
        <taxon>Streptosporangiales</taxon>
        <taxon>Nocardiopsidaceae</taxon>
        <taxon>Nocardiopsis</taxon>
    </lineage>
</organism>
<comment type="caution">
    <text evidence="6">The sequence shown here is derived from an EMBL/GenBank/DDBJ whole genome shotgun (WGS) entry which is preliminary data.</text>
</comment>
<reference evidence="6 7" key="1">
    <citation type="submission" date="2020-08" db="EMBL/GenBank/DDBJ databases">
        <title>Sequencing the genomes of 1000 actinobacteria strains.</title>
        <authorList>
            <person name="Klenk H.-P."/>
        </authorList>
    </citation>
    <scope>NUCLEOTIDE SEQUENCE [LARGE SCALE GENOMIC DNA]</scope>
    <source>
        <strain evidence="6 7">DSM 44551</strain>
    </source>
</reference>
<dbReference type="InterPro" id="IPR011075">
    <property type="entry name" value="TetR_C"/>
</dbReference>
<evidence type="ECO:0000256" key="2">
    <source>
        <dbReference type="ARBA" id="ARBA00023125"/>
    </source>
</evidence>
<evidence type="ECO:0000256" key="4">
    <source>
        <dbReference type="PROSITE-ProRule" id="PRU00335"/>
    </source>
</evidence>
<dbReference type="InterPro" id="IPR009057">
    <property type="entry name" value="Homeodomain-like_sf"/>
</dbReference>
<keyword evidence="1" id="KW-0805">Transcription regulation</keyword>
<dbReference type="PROSITE" id="PS50977">
    <property type="entry name" value="HTH_TETR_2"/>
    <property type="match status" value="1"/>
</dbReference>
<dbReference type="GO" id="GO:0003677">
    <property type="term" value="F:DNA binding"/>
    <property type="evidence" value="ECO:0007669"/>
    <property type="project" value="UniProtKB-UniRule"/>
</dbReference>
<dbReference type="SUPFAM" id="SSF48498">
    <property type="entry name" value="Tetracyclin repressor-like, C-terminal domain"/>
    <property type="match status" value="1"/>
</dbReference>
<protein>
    <submittedName>
        <fullName evidence="6">AcrR family transcriptional regulator</fullName>
    </submittedName>
</protein>
<evidence type="ECO:0000313" key="6">
    <source>
        <dbReference type="EMBL" id="MBB5430372.1"/>
    </source>
</evidence>
<keyword evidence="2 4" id="KW-0238">DNA-binding</keyword>
<accession>A0A7W8QH63</accession>
<gene>
    <name evidence="6" type="ORF">HDA36_000456</name>
</gene>
<dbReference type="PRINTS" id="PR00455">
    <property type="entry name" value="HTHTETR"/>
</dbReference>
<dbReference type="InterPro" id="IPR036271">
    <property type="entry name" value="Tet_transcr_reg_TetR-rel_C_sf"/>
</dbReference>
<dbReference type="Gene3D" id="1.10.357.10">
    <property type="entry name" value="Tetracycline Repressor, domain 2"/>
    <property type="match status" value="1"/>
</dbReference>
<dbReference type="SUPFAM" id="SSF46689">
    <property type="entry name" value="Homeodomain-like"/>
    <property type="match status" value="1"/>
</dbReference>
<proteinExistence type="predicted"/>
<dbReference type="Proteomes" id="UP000572635">
    <property type="component" value="Unassembled WGS sequence"/>
</dbReference>
<feature type="DNA-binding region" description="H-T-H motif" evidence="4">
    <location>
        <begin position="36"/>
        <end position="55"/>
    </location>
</feature>